<evidence type="ECO:0000256" key="1">
    <source>
        <dbReference type="SAM" id="Coils"/>
    </source>
</evidence>
<proteinExistence type="predicted"/>
<feature type="compositionally biased region" description="Basic and acidic residues" evidence="2">
    <location>
        <begin position="466"/>
        <end position="477"/>
    </location>
</feature>
<dbReference type="OrthoDB" id="346237at2759"/>
<evidence type="ECO:0000256" key="2">
    <source>
        <dbReference type="SAM" id="MobiDB-lite"/>
    </source>
</evidence>
<feature type="compositionally biased region" description="Polar residues" evidence="2">
    <location>
        <begin position="168"/>
        <end position="177"/>
    </location>
</feature>
<name>U6MCJ4_EIMMA</name>
<feature type="compositionally biased region" description="Basic and acidic residues" evidence="2">
    <location>
        <begin position="394"/>
        <end position="414"/>
    </location>
</feature>
<organism evidence="3 4">
    <name type="scientific">Eimeria maxima</name>
    <name type="common">Coccidian parasite</name>
    <dbReference type="NCBI Taxonomy" id="5804"/>
    <lineage>
        <taxon>Eukaryota</taxon>
        <taxon>Sar</taxon>
        <taxon>Alveolata</taxon>
        <taxon>Apicomplexa</taxon>
        <taxon>Conoidasida</taxon>
        <taxon>Coccidia</taxon>
        <taxon>Eucoccidiorida</taxon>
        <taxon>Eimeriorina</taxon>
        <taxon>Eimeriidae</taxon>
        <taxon>Eimeria</taxon>
    </lineage>
</organism>
<dbReference type="Proteomes" id="UP000030763">
    <property type="component" value="Unassembled WGS sequence"/>
</dbReference>
<feature type="region of interest" description="Disordered" evidence="2">
    <location>
        <begin position="394"/>
        <end position="423"/>
    </location>
</feature>
<feature type="compositionally biased region" description="Basic and acidic residues" evidence="2">
    <location>
        <begin position="178"/>
        <end position="187"/>
    </location>
</feature>
<dbReference type="OMA" id="PCQTILL"/>
<gene>
    <name evidence="3" type="ORF">EMWEY_00007870</name>
</gene>
<feature type="compositionally biased region" description="Polar residues" evidence="2">
    <location>
        <begin position="126"/>
        <end position="136"/>
    </location>
</feature>
<reference evidence="3" key="2">
    <citation type="submission" date="2013-10" db="EMBL/GenBank/DDBJ databases">
        <authorList>
            <person name="Aslett M."/>
        </authorList>
    </citation>
    <scope>NUCLEOTIDE SEQUENCE [LARGE SCALE GENOMIC DNA]</scope>
    <source>
        <strain evidence="3">Weybridge</strain>
    </source>
</reference>
<feature type="region of interest" description="Disordered" evidence="2">
    <location>
        <begin position="123"/>
        <end position="187"/>
    </location>
</feature>
<evidence type="ECO:0008006" key="5">
    <source>
        <dbReference type="Google" id="ProtNLM"/>
    </source>
</evidence>
<evidence type="ECO:0000313" key="4">
    <source>
        <dbReference type="Proteomes" id="UP000030763"/>
    </source>
</evidence>
<sequence>MKHVRTICSCQQMISDDLLLGAWYWPDESMAREPEPFNRAALKTGQQRLKDAKKKYQAELLKQMQERAAERELEKSRRKQEDEQERIRLSREIEQERLAKEEEDACQLIRSKHLAEANVAAARLPKQQQPHQTPSTPFDADAFSRQAPTGSNRIMRSREGIDQRPRENTISAPSETILQKDPENERRGHDIPCDRFVQQMPVGGAEAERCLLLGLEALQAEVRMQTEEMRYLKNQQRRVLQHIHQGTAFRSTCCERRCCPADAGDSCVWYPAAHPRSTAVNTKITTEQNALRDQYAFATTVLKNAGIPDPEGVMRRLAESGAIPISCGPECPGVVPVNRPSCQYNTAAPGRPDQLEEGHSTRDGQLCGVPHCSSVSMSLSRGLSNTSCCSIHTGTHDALPRAKDEYPNIKREGTQTEDPEDRPLPTLVKRLQQPVQTQQQPVSHLGAGVVHQQREQLHPQPTNNVKRPDALAEKETDTDADVDAQAKREPAGERSCREAARTKLNTSADMPVDRRWRFNELWACLSHGFPPPPALGHFIRVSDKDGEDALSESNSWCTSECESELPCQTILLQQTPDCTTPPVGKRLQQCMARQLETFSKDGWLPSSQMETLEESTAQTYMPEEQGHVSRPAQALYDGFVSVVGGGMANEAISVASETARLTSSRKTEVSLFEKSNGPQERQPLESSAAVDISGSTGIIREDQLCSTSDQQIYRALSVDAAPLKLQQLRQWDSQIRHRRDSNRDYHGKLTRHSLWMKDSQPNHTSGEK</sequence>
<reference evidence="3" key="1">
    <citation type="submission" date="2013-10" db="EMBL/GenBank/DDBJ databases">
        <title>Genomic analysis of the causative agents of coccidiosis in chickens.</title>
        <authorList>
            <person name="Reid A.J."/>
            <person name="Blake D."/>
            <person name="Billington K."/>
            <person name="Browne H."/>
            <person name="Dunn M."/>
            <person name="Hung S."/>
            <person name="Kawahara F."/>
            <person name="Miranda-Saavedra D."/>
            <person name="Mourier T."/>
            <person name="Nagra H."/>
            <person name="Otto T.D."/>
            <person name="Rawlings N."/>
            <person name="Sanchez A."/>
            <person name="Sanders M."/>
            <person name="Subramaniam C."/>
            <person name="Tay Y."/>
            <person name="Dear P."/>
            <person name="Doerig C."/>
            <person name="Gruber A."/>
            <person name="Parkinson J."/>
            <person name="Shirley M."/>
            <person name="Wan K.L."/>
            <person name="Berriman M."/>
            <person name="Tomley F."/>
            <person name="Pain A."/>
        </authorList>
    </citation>
    <scope>NUCLEOTIDE SEQUENCE [LARGE SCALE GENOMIC DNA]</scope>
    <source>
        <strain evidence="3">Weybridge</strain>
    </source>
</reference>
<feature type="compositionally biased region" description="Basic and acidic residues" evidence="2">
    <location>
        <begin position="156"/>
        <end position="167"/>
    </location>
</feature>
<dbReference type="EMBL" id="HG721928">
    <property type="protein sequence ID" value="CDJ60783.1"/>
    <property type="molecule type" value="Genomic_DNA"/>
</dbReference>
<dbReference type="GeneID" id="25334773"/>
<dbReference type="AlphaFoldDB" id="U6MCJ4"/>
<accession>U6MCJ4</accession>
<feature type="compositionally biased region" description="Basic and acidic residues" evidence="2">
    <location>
        <begin position="484"/>
        <end position="498"/>
    </location>
</feature>
<dbReference type="RefSeq" id="XP_013337433.1">
    <property type="nucleotide sequence ID" value="XM_013481979.1"/>
</dbReference>
<dbReference type="VEuPathDB" id="ToxoDB:EMWEY_00007870"/>
<feature type="region of interest" description="Disordered" evidence="2">
    <location>
        <begin position="454"/>
        <end position="498"/>
    </location>
</feature>
<protein>
    <recommendedName>
        <fullName evidence="5">CCDC66 domain-containing protein</fullName>
    </recommendedName>
</protein>
<keyword evidence="4" id="KW-1185">Reference proteome</keyword>
<evidence type="ECO:0000313" key="3">
    <source>
        <dbReference type="EMBL" id="CDJ60783.1"/>
    </source>
</evidence>
<feature type="coiled-coil region" evidence="1">
    <location>
        <begin position="46"/>
        <end position="99"/>
    </location>
</feature>
<keyword evidence="1" id="KW-0175">Coiled coil</keyword>